<evidence type="ECO:0000313" key="11">
    <source>
        <dbReference type="Proteomes" id="UP001257948"/>
    </source>
</evidence>
<feature type="transmembrane region" description="Helical" evidence="8">
    <location>
        <begin position="55"/>
        <end position="72"/>
    </location>
</feature>
<dbReference type="InterPro" id="IPR036259">
    <property type="entry name" value="MFS_trans_sf"/>
</dbReference>
<feature type="transmembrane region" description="Helical" evidence="8">
    <location>
        <begin position="103"/>
        <end position="125"/>
    </location>
</feature>
<feature type="transmembrane region" description="Helical" evidence="8">
    <location>
        <begin position="79"/>
        <end position="97"/>
    </location>
</feature>
<keyword evidence="5 8" id="KW-1133">Transmembrane helix</keyword>
<feature type="transmembrane region" description="Helical" evidence="8">
    <location>
        <begin position="403"/>
        <end position="420"/>
    </location>
</feature>
<sequence length="512" mass="52530">MDTFTPDPRRWWALGALVASMLTLGFDMTILNVALPTMAADLGASTGEQQWMADAYVVVFAALMLPAGLLGDRFGRRRMLVVGLGVFLAASLVGALADDVNWVVAARALMGIGGALVTPLALSVLPSLFGADERAKAVGIISAASALGLPLGPIMGGWLLNHFWWGSVFLINVPMAAIGIIACVLLLPETRDPASPKVDTVSTALTATGLGALIYAIIEAPTRGWTDALVLGMIAGSVVLLTALVLRERRQARPMLDMSLLAHRGFLFNTLAATLVMFVLSGLLFVLPPYLQAVLGNDALGTGVRLLPMMGGLLVATRLAPLVVTRFGARATVSAGLVVLAFAAFLGSRTTTDSGYGFTALWLSVTGLGFGLSLIPAMNGALGTLPRDRAGSGSGLLTTLRQVGGAIGIALLGSLLASIFRDRLDVTGLPAQAADTAGDSVIAAHLVAQKTGSADLLASADSAYVHGMSVILLVCGAAALVAALLAAAFLPGTPKTEETATTPDMAPEPADA</sequence>
<keyword evidence="4 8" id="KW-0812">Transmembrane</keyword>
<evidence type="ECO:0000256" key="7">
    <source>
        <dbReference type="ARBA" id="ARBA00023251"/>
    </source>
</evidence>
<dbReference type="RefSeq" id="WP_314199691.1">
    <property type="nucleotide sequence ID" value="NZ_JAVTLL010000005.1"/>
</dbReference>
<evidence type="ECO:0000259" key="9">
    <source>
        <dbReference type="PROSITE" id="PS50850"/>
    </source>
</evidence>
<dbReference type="InterPro" id="IPR020846">
    <property type="entry name" value="MFS_dom"/>
</dbReference>
<dbReference type="Gene3D" id="1.20.1720.10">
    <property type="entry name" value="Multidrug resistance protein D"/>
    <property type="match status" value="1"/>
</dbReference>
<protein>
    <submittedName>
        <fullName evidence="10">DHA2 family efflux MFS transporter permease subunit</fullName>
    </submittedName>
</protein>
<dbReference type="CDD" id="cd17321">
    <property type="entry name" value="MFS_MMR_MDR_like"/>
    <property type="match status" value="1"/>
</dbReference>
<evidence type="ECO:0000313" key="10">
    <source>
        <dbReference type="EMBL" id="MDT7840922.1"/>
    </source>
</evidence>
<dbReference type="PANTHER" id="PTHR42718">
    <property type="entry name" value="MAJOR FACILITATOR SUPERFAMILY MULTIDRUG TRANSPORTER MFSC"/>
    <property type="match status" value="1"/>
</dbReference>
<feature type="transmembrane region" description="Helical" evidence="8">
    <location>
        <begin position="266"/>
        <end position="286"/>
    </location>
</feature>
<dbReference type="Pfam" id="PF07690">
    <property type="entry name" value="MFS_1"/>
    <property type="match status" value="1"/>
</dbReference>
<dbReference type="SUPFAM" id="SSF103473">
    <property type="entry name" value="MFS general substrate transporter"/>
    <property type="match status" value="1"/>
</dbReference>
<dbReference type="Proteomes" id="UP001257948">
    <property type="component" value="Unassembled WGS sequence"/>
</dbReference>
<feature type="transmembrane region" description="Helical" evidence="8">
    <location>
        <begin position="331"/>
        <end position="348"/>
    </location>
</feature>
<comment type="caution">
    <text evidence="10">The sequence shown here is derived from an EMBL/GenBank/DDBJ whole genome shotgun (WGS) entry which is preliminary data.</text>
</comment>
<dbReference type="InterPro" id="IPR004638">
    <property type="entry name" value="EmrB-like"/>
</dbReference>
<proteinExistence type="predicted"/>
<evidence type="ECO:0000256" key="6">
    <source>
        <dbReference type="ARBA" id="ARBA00023136"/>
    </source>
</evidence>
<dbReference type="PRINTS" id="PR01036">
    <property type="entry name" value="TCRTETB"/>
</dbReference>
<evidence type="ECO:0000256" key="8">
    <source>
        <dbReference type="SAM" id="Phobius"/>
    </source>
</evidence>
<keyword evidence="2" id="KW-0813">Transport</keyword>
<keyword evidence="11" id="KW-1185">Reference proteome</keyword>
<organism evidence="10 11">
    <name type="scientific">Streptomyces justiciae</name>
    <dbReference type="NCBI Taxonomy" id="2780140"/>
    <lineage>
        <taxon>Bacteria</taxon>
        <taxon>Bacillati</taxon>
        <taxon>Actinomycetota</taxon>
        <taxon>Actinomycetes</taxon>
        <taxon>Kitasatosporales</taxon>
        <taxon>Streptomycetaceae</taxon>
        <taxon>Streptomyces</taxon>
    </lineage>
</organism>
<evidence type="ECO:0000256" key="1">
    <source>
        <dbReference type="ARBA" id="ARBA00004651"/>
    </source>
</evidence>
<feature type="domain" description="Major facilitator superfamily (MFS) profile" evidence="9">
    <location>
        <begin position="13"/>
        <end position="494"/>
    </location>
</feature>
<dbReference type="PROSITE" id="PS50850">
    <property type="entry name" value="MFS"/>
    <property type="match status" value="1"/>
</dbReference>
<evidence type="ECO:0000256" key="3">
    <source>
        <dbReference type="ARBA" id="ARBA00022475"/>
    </source>
</evidence>
<keyword evidence="3" id="KW-1003">Cell membrane</keyword>
<accession>A0ABU3LQU9</accession>
<dbReference type="NCBIfam" id="TIGR00711">
    <property type="entry name" value="efflux_EmrB"/>
    <property type="match status" value="1"/>
</dbReference>
<dbReference type="InterPro" id="IPR011701">
    <property type="entry name" value="MFS"/>
</dbReference>
<feature type="transmembrane region" description="Helical" evidence="8">
    <location>
        <begin position="200"/>
        <end position="218"/>
    </location>
</feature>
<dbReference type="EMBL" id="JAVTLL010000005">
    <property type="protein sequence ID" value="MDT7840922.1"/>
    <property type="molecule type" value="Genomic_DNA"/>
</dbReference>
<feature type="transmembrane region" description="Helical" evidence="8">
    <location>
        <begin position="360"/>
        <end position="382"/>
    </location>
</feature>
<feature type="transmembrane region" description="Helical" evidence="8">
    <location>
        <begin position="463"/>
        <end position="490"/>
    </location>
</feature>
<gene>
    <name evidence="10" type="ORF">RQC66_09265</name>
</gene>
<feature type="transmembrane region" description="Helical" evidence="8">
    <location>
        <begin position="137"/>
        <end position="158"/>
    </location>
</feature>
<keyword evidence="6 8" id="KW-0472">Membrane</keyword>
<dbReference type="PANTHER" id="PTHR42718:SF42">
    <property type="entry name" value="EXPORT PROTEIN"/>
    <property type="match status" value="1"/>
</dbReference>
<feature type="transmembrane region" description="Helical" evidence="8">
    <location>
        <begin position="224"/>
        <end position="246"/>
    </location>
</feature>
<name>A0ABU3LQU9_9ACTN</name>
<keyword evidence="7" id="KW-0046">Antibiotic resistance</keyword>
<dbReference type="Gene3D" id="1.20.1250.20">
    <property type="entry name" value="MFS general substrate transporter like domains"/>
    <property type="match status" value="1"/>
</dbReference>
<feature type="transmembrane region" description="Helical" evidence="8">
    <location>
        <begin position="306"/>
        <end position="324"/>
    </location>
</feature>
<comment type="subcellular location">
    <subcellularLocation>
        <location evidence="1">Cell membrane</location>
        <topology evidence="1">Multi-pass membrane protein</topology>
    </subcellularLocation>
</comment>
<reference evidence="11" key="1">
    <citation type="submission" date="2023-07" db="EMBL/GenBank/DDBJ databases">
        <title>Draft genome sequence of the endophytic actinobacterium Streptomyces justiciae WPN32, a potential antibiotic producer.</title>
        <authorList>
            <person name="Yasawong M."/>
            <person name="Pana W."/>
            <person name="Ganta P."/>
            <person name="Santapan N."/>
            <person name="Songngamsuk T."/>
            <person name="Phatcharaharikarn M."/>
            <person name="Kerdtoob S."/>
            <person name="Nantapong N."/>
        </authorList>
    </citation>
    <scope>NUCLEOTIDE SEQUENCE [LARGE SCALE GENOMIC DNA]</scope>
    <source>
        <strain evidence="11">WPN32</strain>
    </source>
</reference>
<feature type="transmembrane region" description="Helical" evidence="8">
    <location>
        <begin position="164"/>
        <end position="188"/>
    </location>
</feature>
<evidence type="ECO:0000256" key="4">
    <source>
        <dbReference type="ARBA" id="ARBA00022692"/>
    </source>
</evidence>
<evidence type="ECO:0000256" key="5">
    <source>
        <dbReference type="ARBA" id="ARBA00022989"/>
    </source>
</evidence>
<feature type="transmembrane region" description="Helical" evidence="8">
    <location>
        <begin position="12"/>
        <end position="35"/>
    </location>
</feature>
<evidence type="ECO:0000256" key="2">
    <source>
        <dbReference type="ARBA" id="ARBA00022448"/>
    </source>
</evidence>